<name>A0ABD2ZLY4_9GENT</name>
<reference evidence="1 2" key="1">
    <citation type="submission" date="2024-11" db="EMBL/GenBank/DDBJ databases">
        <title>A near-complete genome assembly of Cinchona calisaya.</title>
        <authorList>
            <person name="Lian D.C."/>
            <person name="Zhao X.W."/>
            <person name="Wei L."/>
        </authorList>
    </citation>
    <scope>NUCLEOTIDE SEQUENCE [LARGE SCALE GENOMIC DNA]</scope>
    <source>
        <tissue evidence="1">Nenye</tissue>
    </source>
</reference>
<evidence type="ECO:0000313" key="1">
    <source>
        <dbReference type="EMBL" id="KAL3520144.1"/>
    </source>
</evidence>
<dbReference type="AlphaFoldDB" id="A0ABD2ZLY4"/>
<protein>
    <submittedName>
        <fullName evidence="1">Uncharacterized protein</fullName>
    </submittedName>
</protein>
<gene>
    <name evidence="1" type="ORF">ACH5RR_018293</name>
</gene>
<proteinExistence type="predicted"/>
<dbReference type="EMBL" id="JBJUIK010000008">
    <property type="protein sequence ID" value="KAL3520144.1"/>
    <property type="molecule type" value="Genomic_DNA"/>
</dbReference>
<accession>A0ABD2ZLY4</accession>
<evidence type="ECO:0000313" key="2">
    <source>
        <dbReference type="Proteomes" id="UP001630127"/>
    </source>
</evidence>
<dbReference type="Proteomes" id="UP001630127">
    <property type="component" value="Unassembled WGS sequence"/>
</dbReference>
<keyword evidence="2" id="KW-1185">Reference proteome</keyword>
<comment type="caution">
    <text evidence="1">The sequence shown here is derived from an EMBL/GenBank/DDBJ whole genome shotgun (WGS) entry which is preliminary data.</text>
</comment>
<organism evidence="1 2">
    <name type="scientific">Cinchona calisaya</name>
    <dbReference type="NCBI Taxonomy" id="153742"/>
    <lineage>
        <taxon>Eukaryota</taxon>
        <taxon>Viridiplantae</taxon>
        <taxon>Streptophyta</taxon>
        <taxon>Embryophyta</taxon>
        <taxon>Tracheophyta</taxon>
        <taxon>Spermatophyta</taxon>
        <taxon>Magnoliopsida</taxon>
        <taxon>eudicotyledons</taxon>
        <taxon>Gunneridae</taxon>
        <taxon>Pentapetalae</taxon>
        <taxon>asterids</taxon>
        <taxon>lamiids</taxon>
        <taxon>Gentianales</taxon>
        <taxon>Rubiaceae</taxon>
        <taxon>Cinchonoideae</taxon>
        <taxon>Cinchoneae</taxon>
        <taxon>Cinchona</taxon>
    </lineage>
</organism>
<sequence>MAMEMVEDIDCEDDLLTSMPIDDTVRVSRLPDKVIRVLKCVDLFEKCPKYTCKRFRALTRLDENRENAS</sequence>